<sequence length="109" mass="11394">MVTSEIATALPTLAVVLVMAIWGVGYASAQLRCTDAAREAARAAARGEDMATVIEIAQAVAPGHAEVDVRRENGMITIEVRATAAAPPPLGSFLEPTVRGRAVALEEWP</sequence>
<reference evidence="1 2" key="1">
    <citation type="submission" date="2019-11" db="EMBL/GenBank/DDBJ databases">
        <authorList>
            <person name="Li X.-J."/>
            <person name="Feng X.-M."/>
        </authorList>
    </citation>
    <scope>NUCLEOTIDE SEQUENCE [LARGE SCALE GENOMIC DNA]</scope>
    <source>
        <strain evidence="1 2">XMNu-373</strain>
    </source>
</reference>
<gene>
    <name evidence="1" type="ORF">F7O44_11840</name>
</gene>
<dbReference type="NCBIfam" id="NF041390">
    <property type="entry name" value="TadE_Rv3655c"/>
    <property type="match status" value="1"/>
</dbReference>
<dbReference type="Proteomes" id="UP000460435">
    <property type="component" value="Unassembled WGS sequence"/>
</dbReference>
<dbReference type="RefSeq" id="WP_162450429.1">
    <property type="nucleotide sequence ID" value="NZ_WLZY01000003.1"/>
</dbReference>
<dbReference type="EMBL" id="WLZY01000003">
    <property type="protein sequence ID" value="NDL57767.1"/>
    <property type="molecule type" value="Genomic_DNA"/>
</dbReference>
<evidence type="ECO:0008006" key="3">
    <source>
        <dbReference type="Google" id="ProtNLM"/>
    </source>
</evidence>
<keyword evidence="2" id="KW-1185">Reference proteome</keyword>
<evidence type="ECO:0000313" key="2">
    <source>
        <dbReference type="Proteomes" id="UP000460435"/>
    </source>
</evidence>
<evidence type="ECO:0000313" key="1">
    <source>
        <dbReference type="EMBL" id="NDL57767.1"/>
    </source>
</evidence>
<dbReference type="InterPro" id="IPR049790">
    <property type="entry name" value="Rv3655c/TadE"/>
</dbReference>
<organism evidence="1 2">
    <name type="scientific">Phytoactinopolyspora mesophila</name>
    <dbReference type="NCBI Taxonomy" id="2650750"/>
    <lineage>
        <taxon>Bacteria</taxon>
        <taxon>Bacillati</taxon>
        <taxon>Actinomycetota</taxon>
        <taxon>Actinomycetes</taxon>
        <taxon>Jiangellales</taxon>
        <taxon>Jiangellaceae</taxon>
        <taxon>Phytoactinopolyspora</taxon>
    </lineage>
</organism>
<protein>
    <recommendedName>
        <fullName evidence="3">Pilus assembly protein TadE</fullName>
    </recommendedName>
</protein>
<dbReference type="AlphaFoldDB" id="A0A7K3M408"/>
<name>A0A7K3M408_9ACTN</name>
<accession>A0A7K3M408</accession>
<proteinExistence type="predicted"/>
<comment type="caution">
    <text evidence="1">The sequence shown here is derived from an EMBL/GenBank/DDBJ whole genome shotgun (WGS) entry which is preliminary data.</text>
</comment>